<comment type="caution">
    <text evidence="4">The sequence shown here is derived from an EMBL/GenBank/DDBJ whole genome shotgun (WGS) entry which is preliminary data.</text>
</comment>
<keyword evidence="5" id="KW-1185">Reference proteome</keyword>
<dbReference type="Gene3D" id="1.25.40.10">
    <property type="entry name" value="Tetratricopeptide repeat domain"/>
    <property type="match status" value="2"/>
</dbReference>
<evidence type="ECO:0000256" key="2">
    <source>
        <dbReference type="SAM" id="Phobius"/>
    </source>
</evidence>
<evidence type="ECO:0000313" key="5">
    <source>
        <dbReference type="Proteomes" id="UP001416393"/>
    </source>
</evidence>
<reference evidence="4 5" key="1">
    <citation type="submission" date="2024-01" db="EMBL/GenBank/DDBJ databases">
        <title>Mariniflexile litorale sp. nov., isolated from the shallow sediments of the Sea of Japan.</title>
        <authorList>
            <person name="Romanenko L."/>
            <person name="Bystritskaya E."/>
            <person name="Isaeva M."/>
        </authorList>
    </citation>
    <scope>NUCLEOTIDE SEQUENCE [LARGE SCALE GENOMIC DNA]</scope>
    <source>
        <strain evidence="4 5">KCTC 32427</strain>
    </source>
</reference>
<sequence>MKRQLPTIILLLFSVFVGAQQKKIDSLSELLKKHKEPDTIRLNILNSLSYYYEAINSEQGLLVSDQAIALAQKLNYKEQLARAYINKAHNYITAGKDSLALKLYYKSLDIYTSKNNLDGIGKALYGISRVYQNWANYEEAIKYYYKGYHLFESKNDNSGMATMLNGIGICQLYLNEYSKAVETFNKVLRHYENENKIETIEYGNVLSNIGIVYNRMENKLDLALKYSQQAVEVLKKTGSKKAISNALANLANAYDNLNQPLKAIGIHQESYNICKEIGFKLGMVNALSNIGIAYTSVPDYEKAVFYLEQTLPLYKELGHKYNLGIVTYYLGEAFLEMPLTTSSFKKADAHLNEALEIAKETRNLQTQKDVNSSFSKLYAKKGDYKNALAFKELAIVINDSITSQDLKDEITRLEVKYEYDKKADLVKAENDKNQALANAEIERQKLIKSGAIAGGTVLLTLAILGLFLYKRKRDAVTQKQEAEFNTKVANTELKALRAQMNPHFIFNSLNSINDYISKNDVESASTYLTKFAKIMRQTLENSNQSEILLEDDLKVLDLYLQVESMRLKNKFTYKINVDENINAENTLVPPLILQPFIENSIWHGISKKVSGGHIDIDIKKEGNMLVCTVDDNGIGRTLKTDTNSSENKSLGISITKSRIDIINQKKSTNGAVKMIDKEQGVRVEVKLPFQLAY</sequence>
<feature type="repeat" description="TPR" evidence="1">
    <location>
        <begin position="161"/>
        <end position="194"/>
    </location>
</feature>
<evidence type="ECO:0000256" key="1">
    <source>
        <dbReference type="PROSITE-ProRule" id="PRU00339"/>
    </source>
</evidence>
<accession>A0ABV0A661</accession>
<dbReference type="RefSeq" id="WP_346239901.1">
    <property type="nucleotide sequence ID" value="NZ_JAZHYP010000001.1"/>
</dbReference>
<dbReference type="InterPro" id="IPR011990">
    <property type="entry name" value="TPR-like_helical_dom_sf"/>
</dbReference>
<gene>
    <name evidence="4" type="ORF">VP395_01330</name>
</gene>
<dbReference type="InterPro" id="IPR010559">
    <property type="entry name" value="Sig_transdc_His_kin_internal"/>
</dbReference>
<dbReference type="InterPro" id="IPR019734">
    <property type="entry name" value="TPR_rpt"/>
</dbReference>
<evidence type="ECO:0000259" key="3">
    <source>
        <dbReference type="Pfam" id="PF06580"/>
    </source>
</evidence>
<feature type="domain" description="Signal transduction histidine kinase internal region" evidence="3">
    <location>
        <begin position="491"/>
        <end position="571"/>
    </location>
</feature>
<keyword evidence="2" id="KW-1133">Transmembrane helix</keyword>
<dbReference type="Pfam" id="PF06580">
    <property type="entry name" value="His_kinase"/>
    <property type="match status" value="1"/>
</dbReference>
<dbReference type="PANTHER" id="PTHR34220:SF7">
    <property type="entry name" value="SENSOR HISTIDINE KINASE YPDA"/>
    <property type="match status" value="1"/>
</dbReference>
<dbReference type="InterPro" id="IPR050640">
    <property type="entry name" value="Bact_2-comp_sensor_kinase"/>
</dbReference>
<dbReference type="Pfam" id="PF14938">
    <property type="entry name" value="SNAP"/>
    <property type="match status" value="1"/>
</dbReference>
<dbReference type="SUPFAM" id="SSF55874">
    <property type="entry name" value="ATPase domain of HSP90 chaperone/DNA topoisomerase II/histidine kinase"/>
    <property type="match status" value="1"/>
</dbReference>
<dbReference type="PROSITE" id="PS50005">
    <property type="entry name" value="TPR"/>
    <property type="match status" value="2"/>
</dbReference>
<keyword evidence="2" id="KW-0812">Transmembrane</keyword>
<organism evidence="4 5">
    <name type="scientific">Mariniflexile soesokkakense</name>
    <dbReference type="NCBI Taxonomy" id="1343160"/>
    <lineage>
        <taxon>Bacteria</taxon>
        <taxon>Pseudomonadati</taxon>
        <taxon>Bacteroidota</taxon>
        <taxon>Flavobacteriia</taxon>
        <taxon>Flavobacteriales</taxon>
        <taxon>Flavobacteriaceae</taxon>
        <taxon>Mariniflexile</taxon>
    </lineage>
</organism>
<keyword evidence="2" id="KW-0472">Membrane</keyword>
<protein>
    <submittedName>
        <fullName evidence="4">Tetratricopeptide repeat protein</fullName>
    </submittedName>
</protein>
<dbReference type="Pfam" id="PF13424">
    <property type="entry name" value="TPR_12"/>
    <property type="match status" value="1"/>
</dbReference>
<keyword evidence="1" id="KW-0802">TPR repeat</keyword>
<dbReference type="InterPro" id="IPR036890">
    <property type="entry name" value="HATPase_C_sf"/>
</dbReference>
<dbReference type="EMBL" id="JAZHYP010000001">
    <property type="protein sequence ID" value="MEN3322356.1"/>
    <property type="molecule type" value="Genomic_DNA"/>
</dbReference>
<feature type="repeat" description="TPR" evidence="1">
    <location>
        <begin position="284"/>
        <end position="317"/>
    </location>
</feature>
<proteinExistence type="predicted"/>
<dbReference type="PANTHER" id="PTHR34220">
    <property type="entry name" value="SENSOR HISTIDINE KINASE YPDA"/>
    <property type="match status" value="1"/>
</dbReference>
<dbReference type="Gene3D" id="3.30.565.10">
    <property type="entry name" value="Histidine kinase-like ATPase, C-terminal domain"/>
    <property type="match status" value="1"/>
</dbReference>
<dbReference type="SMART" id="SM00028">
    <property type="entry name" value="TPR"/>
    <property type="match status" value="6"/>
</dbReference>
<name>A0ABV0A661_9FLAO</name>
<evidence type="ECO:0000313" key="4">
    <source>
        <dbReference type="EMBL" id="MEN3322356.1"/>
    </source>
</evidence>
<dbReference type="SUPFAM" id="SSF48452">
    <property type="entry name" value="TPR-like"/>
    <property type="match status" value="2"/>
</dbReference>
<dbReference type="Proteomes" id="UP001416393">
    <property type="component" value="Unassembled WGS sequence"/>
</dbReference>
<feature type="transmembrane region" description="Helical" evidence="2">
    <location>
        <begin position="450"/>
        <end position="469"/>
    </location>
</feature>